<dbReference type="EMBL" id="JAIFTL010000009">
    <property type="protein sequence ID" value="KAG9327072.1"/>
    <property type="molecule type" value="Genomic_DNA"/>
</dbReference>
<feature type="compositionally biased region" description="Low complexity" evidence="1">
    <location>
        <begin position="437"/>
        <end position="455"/>
    </location>
</feature>
<feature type="compositionally biased region" description="Basic and acidic residues" evidence="1">
    <location>
        <begin position="399"/>
        <end position="419"/>
    </location>
</feature>
<feature type="region of interest" description="Disordered" evidence="1">
    <location>
        <begin position="1066"/>
        <end position="1100"/>
    </location>
</feature>
<feature type="compositionally biased region" description="Polar residues" evidence="1">
    <location>
        <begin position="366"/>
        <end position="385"/>
    </location>
</feature>
<feature type="compositionally biased region" description="Polar residues" evidence="1">
    <location>
        <begin position="914"/>
        <end position="928"/>
    </location>
</feature>
<sequence length="1186" mass="128035">MLNIMSHNIVRPDYIHQDGPATAELPLNITINSSKPLTNDAINTMASITSRSYTKIPPPAIQTTLLNIKSNNDSKTSPGPISPPSTCSATTPSPSSASASSPMHQLRRWTSSLSSPSLKTSNPKSTLKVRTIGPISAPQPLTTPVPYACTPLPYSDLPSSPGLKSPLRAEFTFTVPRSPVKATTLCPDSPSVPQSPTPSALPVTAPTFSSVARTSHRTSWKDRIFSSNSIKKENRRASTNSNVDDDYEWSAHHQYSDIKAATAAAAAARAAQKAKPRMRISPPLTQPILPANQKTVPILSATLSPMDGVYGPDLAETKPVPLSPPFDITVQPSIETESPIKTALSDFEQPVKVQLRRLSTSSTSTAPETNGEEGQNFANGKNSNARAMVPSYFDPKSSNQERNEEVLSRCPENENEKPSRTRAPLRIRPSMIKRTSRTSSSSYTTSSDYSSSSAESDSDTDSDSSDSEQTSPISGASFFSTPPKVASMPSSTALSAALLKSGGIKIPSSLITLASTSKTKAMTPSITITPPTTPPLEAEFEPIVKNDCSAPGSIAAPSTPCLALNVSDPRASTLKRLVHLHTWRKLREREKRPFRHTVLLQLLQLQLHRGLTSQHCQEIGEFYAALSAAQFSPRLDFANAMIMAHHQQGSLLQQQQEKTIAHSKQQEERWNLESPVIPLRSTSKGAKVPKAKRSLVSSIQSRIQSSRASNSSSLPAEEDSIVSAIYSPTPFSALRDRLPLLRASANPLISFEKKSPVAHASLAQPAHGQVFSVASDEPISPPSSDPSDSEEDEEDDSDDSDKDEGSNKTLGSAVREIVRPTPTVIVPKRTTGRKGVLHQQQQQLQLQMQSLVAHPNGQSSMTVVDQAGQEAAAAWIQAQLVGSRPQFATSTFTTICANGSGELITRPLVPASEPSVSSQPKENGLSLQSNANASSAHDVNRVENVVVSQRPDTVSAGLLTPPLSPLLRSTFPISQTAVTTPHVPAGPQQFWNPRAGMPAYIQSRRYTLGSSVSMQNGTSNSAINHRTSLEGTAAPVAVSGRQRQKSHPAEFLHASKGVTFSSFSLPSPPLSPTLESEDFMATPSRPPVHSRSQPQVGRGSMGRYENIPLINQIAAQESHMRLYKDDMRSRMRKQQQIQMMMKVKHKRKFSNGNGSHCRMGEEESEEDMPLALVQKRISSEALRSSA</sequence>
<feature type="compositionally biased region" description="Low complexity" evidence="1">
    <location>
        <begin position="110"/>
        <end position="125"/>
    </location>
</feature>
<accession>A0A9P8ACT8</accession>
<evidence type="ECO:0000313" key="3">
    <source>
        <dbReference type="Proteomes" id="UP000717515"/>
    </source>
</evidence>
<feature type="compositionally biased region" description="Acidic residues" evidence="1">
    <location>
        <begin position="456"/>
        <end position="466"/>
    </location>
</feature>
<comment type="caution">
    <text evidence="2">The sequence shown here is derived from an EMBL/GenBank/DDBJ whole genome shotgun (WGS) entry which is preliminary data.</text>
</comment>
<feature type="compositionally biased region" description="Polar residues" evidence="1">
    <location>
        <begin position="69"/>
        <end position="79"/>
    </location>
</feature>
<feature type="region of interest" description="Disordered" evidence="1">
    <location>
        <begin position="911"/>
        <end position="938"/>
    </location>
</feature>
<feature type="region of interest" description="Disordered" evidence="1">
    <location>
        <begin position="185"/>
        <end position="206"/>
    </location>
</feature>
<organism evidence="2 3">
    <name type="scientific">Mortierella alpina</name>
    <name type="common">Oleaginous fungus</name>
    <name type="synonym">Mortierella renispora</name>
    <dbReference type="NCBI Taxonomy" id="64518"/>
    <lineage>
        <taxon>Eukaryota</taxon>
        <taxon>Fungi</taxon>
        <taxon>Fungi incertae sedis</taxon>
        <taxon>Mucoromycota</taxon>
        <taxon>Mortierellomycotina</taxon>
        <taxon>Mortierellomycetes</taxon>
        <taxon>Mortierellales</taxon>
        <taxon>Mortierellaceae</taxon>
        <taxon>Mortierella</taxon>
    </lineage>
</organism>
<proteinExistence type="predicted"/>
<feature type="region of interest" description="Disordered" evidence="1">
    <location>
        <begin position="1146"/>
        <end position="1170"/>
    </location>
</feature>
<feature type="region of interest" description="Disordered" evidence="1">
    <location>
        <begin position="773"/>
        <end position="819"/>
    </location>
</feature>
<reference evidence="2" key="1">
    <citation type="submission" date="2021-07" db="EMBL/GenBank/DDBJ databases">
        <title>Draft genome of Mortierella alpina, strain LL118, isolated from an aspen leaf litter sample.</title>
        <authorList>
            <person name="Yang S."/>
            <person name="Vinatzer B.A."/>
        </authorList>
    </citation>
    <scope>NUCLEOTIDE SEQUENCE</scope>
    <source>
        <strain evidence="2">LL118</strain>
    </source>
</reference>
<name>A0A9P8ACT8_MORAP</name>
<feature type="region of interest" description="Disordered" evidence="1">
    <location>
        <begin position="69"/>
        <end position="135"/>
    </location>
</feature>
<dbReference type="AlphaFoldDB" id="A0A9P8ACT8"/>
<gene>
    <name evidence="2" type="ORF">KVV02_008702</name>
</gene>
<feature type="compositionally biased region" description="Acidic residues" evidence="1">
    <location>
        <begin position="787"/>
        <end position="802"/>
    </location>
</feature>
<dbReference type="Proteomes" id="UP000717515">
    <property type="component" value="Unassembled WGS sequence"/>
</dbReference>
<feature type="compositionally biased region" description="Low complexity" evidence="1">
    <location>
        <begin position="84"/>
        <end position="102"/>
    </location>
</feature>
<feature type="region of interest" description="Disordered" evidence="1">
    <location>
        <begin position="357"/>
        <end position="486"/>
    </location>
</feature>
<evidence type="ECO:0000313" key="2">
    <source>
        <dbReference type="EMBL" id="KAG9327072.1"/>
    </source>
</evidence>
<evidence type="ECO:0000256" key="1">
    <source>
        <dbReference type="SAM" id="MobiDB-lite"/>
    </source>
</evidence>
<protein>
    <submittedName>
        <fullName evidence="2">Uncharacterized protein</fullName>
    </submittedName>
</protein>